<organism evidence="1 2">
    <name type="scientific">Auriscalpium vulgare</name>
    <dbReference type="NCBI Taxonomy" id="40419"/>
    <lineage>
        <taxon>Eukaryota</taxon>
        <taxon>Fungi</taxon>
        <taxon>Dikarya</taxon>
        <taxon>Basidiomycota</taxon>
        <taxon>Agaricomycotina</taxon>
        <taxon>Agaricomycetes</taxon>
        <taxon>Russulales</taxon>
        <taxon>Auriscalpiaceae</taxon>
        <taxon>Auriscalpium</taxon>
    </lineage>
</organism>
<gene>
    <name evidence="1" type="ORF">FA95DRAFT_1557624</name>
</gene>
<accession>A0ACB8RXM6</accession>
<proteinExistence type="predicted"/>
<comment type="caution">
    <text evidence="1">The sequence shown here is derived from an EMBL/GenBank/DDBJ whole genome shotgun (WGS) entry which is preliminary data.</text>
</comment>
<dbReference type="Proteomes" id="UP000814033">
    <property type="component" value="Unassembled WGS sequence"/>
</dbReference>
<reference evidence="1" key="1">
    <citation type="submission" date="2021-02" db="EMBL/GenBank/DDBJ databases">
        <authorList>
            <consortium name="DOE Joint Genome Institute"/>
            <person name="Ahrendt S."/>
            <person name="Looney B.P."/>
            <person name="Miyauchi S."/>
            <person name="Morin E."/>
            <person name="Drula E."/>
            <person name="Courty P.E."/>
            <person name="Chicoki N."/>
            <person name="Fauchery L."/>
            <person name="Kohler A."/>
            <person name="Kuo A."/>
            <person name="Labutti K."/>
            <person name="Pangilinan J."/>
            <person name="Lipzen A."/>
            <person name="Riley R."/>
            <person name="Andreopoulos W."/>
            <person name="He G."/>
            <person name="Johnson J."/>
            <person name="Barry K.W."/>
            <person name="Grigoriev I.V."/>
            <person name="Nagy L."/>
            <person name="Hibbett D."/>
            <person name="Henrissat B."/>
            <person name="Matheny P.B."/>
            <person name="Labbe J."/>
            <person name="Martin F."/>
        </authorList>
    </citation>
    <scope>NUCLEOTIDE SEQUENCE</scope>
    <source>
        <strain evidence="1">FP105234-sp</strain>
    </source>
</reference>
<name>A0ACB8RXM6_9AGAM</name>
<reference evidence="1" key="2">
    <citation type="journal article" date="2022" name="New Phytol.">
        <title>Evolutionary transition to the ectomycorrhizal habit in the genomes of a hyperdiverse lineage of mushroom-forming fungi.</title>
        <authorList>
            <person name="Looney B."/>
            <person name="Miyauchi S."/>
            <person name="Morin E."/>
            <person name="Drula E."/>
            <person name="Courty P.E."/>
            <person name="Kohler A."/>
            <person name="Kuo A."/>
            <person name="LaButti K."/>
            <person name="Pangilinan J."/>
            <person name="Lipzen A."/>
            <person name="Riley R."/>
            <person name="Andreopoulos W."/>
            <person name="He G."/>
            <person name="Johnson J."/>
            <person name="Nolan M."/>
            <person name="Tritt A."/>
            <person name="Barry K.W."/>
            <person name="Grigoriev I.V."/>
            <person name="Nagy L.G."/>
            <person name="Hibbett D."/>
            <person name="Henrissat B."/>
            <person name="Matheny P.B."/>
            <person name="Labbe J."/>
            <person name="Martin F.M."/>
        </authorList>
    </citation>
    <scope>NUCLEOTIDE SEQUENCE</scope>
    <source>
        <strain evidence="1">FP105234-sp</strain>
    </source>
</reference>
<protein>
    <submittedName>
        <fullName evidence="1">Uncharacterized protein</fullName>
    </submittedName>
</protein>
<sequence length="351" mass="38899">MALRYSPSMDEDPSPTDIPSIIEDLAYADGSLPRAVIPLGDPEELLPERPPYSLGVQHHAYYSNDSAITPVTQFERSPTLYSQASDSIHSTSDYSLPIEYFPFTGPLDAAPSASPTLQNTESDSSLLGNIDPNLRKKWLDDFLSCMTPQIVASVCEAPAPTPSLYSQPEPEARDANRLSERGQKAAAALKNERPRIKQASRRGRGGSVGGTRKYDRFCPECTCVFDRASNIKEHIATHKDIPLHLCPDCGQSISRDRDMKRHRLKKHGGVVEVRRPDCAANLQQSKPNGVEEGNAALRQRRPFPNYEFTTNPRTYDYPLCQSQPRTYGKNHKNYRESSGSGQPAPATSLNI</sequence>
<evidence type="ECO:0000313" key="1">
    <source>
        <dbReference type="EMBL" id="KAI0048715.1"/>
    </source>
</evidence>
<evidence type="ECO:0000313" key="2">
    <source>
        <dbReference type="Proteomes" id="UP000814033"/>
    </source>
</evidence>
<keyword evidence="2" id="KW-1185">Reference proteome</keyword>
<dbReference type="EMBL" id="MU275882">
    <property type="protein sequence ID" value="KAI0048715.1"/>
    <property type="molecule type" value="Genomic_DNA"/>
</dbReference>